<dbReference type="InterPro" id="IPR057207">
    <property type="entry name" value="FBXL15_LRR"/>
</dbReference>
<dbReference type="AlphaFoldDB" id="A0A7J7DHG7"/>
<dbReference type="Pfam" id="PF25372">
    <property type="entry name" value="DUF7885"/>
    <property type="match status" value="2"/>
</dbReference>
<dbReference type="InParanoid" id="A0A7J7DHG7"/>
<dbReference type="Proteomes" id="UP000593562">
    <property type="component" value="Unassembled WGS sequence"/>
</dbReference>
<dbReference type="GO" id="GO:0019005">
    <property type="term" value="C:SCF ubiquitin ligase complex"/>
    <property type="evidence" value="ECO:0007669"/>
    <property type="project" value="TreeGrafter"/>
</dbReference>
<dbReference type="Gene3D" id="3.80.10.10">
    <property type="entry name" value="Ribonuclease Inhibitor"/>
    <property type="match status" value="3"/>
</dbReference>
<keyword evidence="3" id="KW-1185">Reference proteome</keyword>
<accession>A0A7J7DHG7</accession>
<evidence type="ECO:0000313" key="3">
    <source>
        <dbReference type="Proteomes" id="UP000593562"/>
    </source>
</evidence>
<dbReference type="InterPro" id="IPR006553">
    <property type="entry name" value="Leu-rich_rpt_Cys-con_subtyp"/>
</dbReference>
<comment type="caution">
    <text evidence="2">The sequence shown here is derived from an EMBL/GenBank/DDBJ whole genome shotgun (WGS) entry which is preliminary data.</text>
</comment>
<dbReference type="Pfam" id="PF00646">
    <property type="entry name" value="F-box"/>
    <property type="match status" value="1"/>
</dbReference>
<dbReference type="InterPro" id="IPR001810">
    <property type="entry name" value="F-box_dom"/>
</dbReference>
<sequence length="620" mass="68457">MTGGGGKKTKRRLEQLPLEILESIMTWLDVASICSLACTCKTLESCASNVLTFLDKFHFPDHIAPTIELLERLLPLNPNLRSLKVDCEELDCSNVDLIIKPSLQEICLRNCFRFDGMLLYKIGNQCKDLRSLYVASVADRRGMKILVTDLEEILNNCTQLEELVLMISLSEFGPQLSTKIWAPASDKLTSLEIGSIDSWAVVETLNSNVGQEGSSSNVSCIKKLRLSVDLISDALIAAISNALISLTDLDLRDAPYSQPIIDYDLANSGLQQIDQIDYDLTNAGLRTLNCNGELRRLSIVRIPKYRNSSFMGVNDAGLIFLAEKCKKLESICLGGFTHITDVGFERLFCSCPKLYKFRVFAGNSKFTGQAFRDLSTSSLSLTHVSLRKCSSLTNIAIVNLVEKSDLQILDLRRCERIGNTALRAIGSLSKLKVLLLDDTNITDKGLSFLRGRVISSLVSLSVRGCKQLTGKGISNLFEGLSKLELQRLDMSDIPELTDDGVLSFAKCHSPITVLRIGGSSLITDISIEALAHSDLQLLDLYHCGGITELASQWFEKPYFPKLKSLCFSGSIGADLAINRQKLYVGWCGCEQRSSALNLSGNLDSIDFSDFGTKDEEYLLF</sequence>
<feature type="domain" description="F-box" evidence="1">
    <location>
        <begin position="10"/>
        <end position="57"/>
    </location>
</feature>
<dbReference type="InterPro" id="IPR036047">
    <property type="entry name" value="F-box-like_dom_sf"/>
</dbReference>
<dbReference type="PANTHER" id="PTHR13318">
    <property type="entry name" value="PARTNER OF PAIRED, ISOFORM B-RELATED"/>
    <property type="match status" value="1"/>
</dbReference>
<dbReference type="SUPFAM" id="SSF81383">
    <property type="entry name" value="F-box domain"/>
    <property type="match status" value="1"/>
</dbReference>
<dbReference type="EMBL" id="JAAARO010000007">
    <property type="protein sequence ID" value="KAF5745791.1"/>
    <property type="molecule type" value="Genomic_DNA"/>
</dbReference>
<dbReference type="GO" id="GO:0031146">
    <property type="term" value="P:SCF-dependent proteasomal ubiquitin-dependent protein catabolic process"/>
    <property type="evidence" value="ECO:0007669"/>
    <property type="project" value="TreeGrafter"/>
</dbReference>
<evidence type="ECO:0000259" key="1">
    <source>
        <dbReference type="PROSITE" id="PS50181"/>
    </source>
</evidence>
<reference evidence="2 3" key="1">
    <citation type="journal article" date="2020" name="Nat. Commun.">
        <title>Genome of Tripterygium wilfordii and identification of cytochrome P450 involved in triptolide biosynthesis.</title>
        <authorList>
            <person name="Tu L."/>
            <person name="Su P."/>
            <person name="Zhang Z."/>
            <person name="Gao L."/>
            <person name="Wang J."/>
            <person name="Hu T."/>
            <person name="Zhou J."/>
            <person name="Zhang Y."/>
            <person name="Zhao Y."/>
            <person name="Liu Y."/>
            <person name="Song Y."/>
            <person name="Tong Y."/>
            <person name="Lu Y."/>
            <person name="Yang J."/>
            <person name="Xu C."/>
            <person name="Jia M."/>
            <person name="Peters R.J."/>
            <person name="Huang L."/>
            <person name="Gao W."/>
        </authorList>
    </citation>
    <scope>NUCLEOTIDE SEQUENCE [LARGE SCALE GENOMIC DNA]</scope>
    <source>
        <strain evidence="3">cv. XIE 37</strain>
        <tissue evidence="2">Leaf</tissue>
    </source>
</reference>
<proteinExistence type="predicted"/>
<dbReference type="PROSITE" id="PS50181">
    <property type="entry name" value="FBOX"/>
    <property type="match status" value="1"/>
</dbReference>
<protein>
    <submittedName>
        <fullName evidence="2">F-box/LRR-repeat protein 10</fullName>
    </submittedName>
</protein>
<organism evidence="2 3">
    <name type="scientific">Tripterygium wilfordii</name>
    <name type="common">Thunder God vine</name>
    <dbReference type="NCBI Taxonomy" id="458696"/>
    <lineage>
        <taxon>Eukaryota</taxon>
        <taxon>Viridiplantae</taxon>
        <taxon>Streptophyta</taxon>
        <taxon>Embryophyta</taxon>
        <taxon>Tracheophyta</taxon>
        <taxon>Spermatophyta</taxon>
        <taxon>Magnoliopsida</taxon>
        <taxon>eudicotyledons</taxon>
        <taxon>Gunneridae</taxon>
        <taxon>Pentapetalae</taxon>
        <taxon>rosids</taxon>
        <taxon>fabids</taxon>
        <taxon>Celastrales</taxon>
        <taxon>Celastraceae</taxon>
        <taxon>Tripterygium</taxon>
    </lineage>
</organism>
<name>A0A7J7DHG7_TRIWF</name>
<dbReference type="OrthoDB" id="2585512at2759"/>
<dbReference type="SMART" id="SM00256">
    <property type="entry name" value="FBOX"/>
    <property type="match status" value="1"/>
</dbReference>
<dbReference type="InterPro" id="IPR032675">
    <property type="entry name" value="LRR_dom_sf"/>
</dbReference>
<dbReference type="SMART" id="SM00367">
    <property type="entry name" value="LRR_CC"/>
    <property type="match status" value="7"/>
</dbReference>
<dbReference type="SUPFAM" id="SSF52047">
    <property type="entry name" value="RNI-like"/>
    <property type="match status" value="2"/>
</dbReference>
<gene>
    <name evidence="2" type="ORF">HS088_TW07G01385</name>
</gene>
<evidence type="ECO:0000313" key="2">
    <source>
        <dbReference type="EMBL" id="KAF5745791.1"/>
    </source>
</evidence>